<evidence type="ECO:0008006" key="3">
    <source>
        <dbReference type="Google" id="ProtNLM"/>
    </source>
</evidence>
<accession>A0ABW5TAP3</accession>
<sequence>MKYIFKFLLLASLFASCSNHEKRIILLENELNIDLGENYEVVKDEDKSNNGFESDYTLNINIKLNKAELDRIINQIETEPYFDQLKRFRSESGRYRIAGNENMEFFKSVADSLTKTKYRGSWFRTDTGFEFLDMEDGYEPIEAEIDLKEQVVKFEFNHL</sequence>
<comment type="caution">
    <text evidence="1">The sequence shown here is derived from an EMBL/GenBank/DDBJ whole genome shotgun (WGS) entry which is preliminary data.</text>
</comment>
<name>A0ABW5TAP3_9FLAO</name>
<proteinExistence type="predicted"/>
<organism evidence="1 2">
    <name type="scientific">Hyunsoonleella rubra</name>
    <dbReference type="NCBI Taxonomy" id="1737062"/>
    <lineage>
        <taxon>Bacteria</taxon>
        <taxon>Pseudomonadati</taxon>
        <taxon>Bacteroidota</taxon>
        <taxon>Flavobacteriia</taxon>
        <taxon>Flavobacteriales</taxon>
        <taxon>Flavobacteriaceae</taxon>
    </lineage>
</organism>
<keyword evidence="2" id="KW-1185">Reference proteome</keyword>
<dbReference type="EMBL" id="JBHULY010000007">
    <property type="protein sequence ID" value="MFD2725588.1"/>
    <property type="molecule type" value="Genomic_DNA"/>
</dbReference>
<evidence type="ECO:0000313" key="2">
    <source>
        <dbReference type="Proteomes" id="UP001597476"/>
    </source>
</evidence>
<reference evidence="2" key="1">
    <citation type="journal article" date="2019" name="Int. J. Syst. Evol. Microbiol.">
        <title>The Global Catalogue of Microorganisms (GCM) 10K type strain sequencing project: providing services to taxonomists for standard genome sequencing and annotation.</title>
        <authorList>
            <consortium name="The Broad Institute Genomics Platform"/>
            <consortium name="The Broad Institute Genome Sequencing Center for Infectious Disease"/>
            <person name="Wu L."/>
            <person name="Ma J."/>
        </authorList>
    </citation>
    <scope>NUCLEOTIDE SEQUENCE [LARGE SCALE GENOMIC DNA]</scope>
    <source>
        <strain evidence="2">KCTC 42398</strain>
    </source>
</reference>
<gene>
    <name evidence="1" type="ORF">ACFSR8_05135</name>
</gene>
<protein>
    <recommendedName>
        <fullName evidence="3">Lipoprotein</fullName>
    </recommendedName>
</protein>
<dbReference type="PROSITE" id="PS51257">
    <property type="entry name" value="PROKAR_LIPOPROTEIN"/>
    <property type="match status" value="1"/>
</dbReference>
<dbReference type="RefSeq" id="WP_380289728.1">
    <property type="nucleotide sequence ID" value="NZ_JBHULY010000007.1"/>
</dbReference>
<evidence type="ECO:0000313" key="1">
    <source>
        <dbReference type="EMBL" id="MFD2725588.1"/>
    </source>
</evidence>
<dbReference type="Proteomes" id="UP001597476">
    <property type="component" value="Unassembled WGS sequence"/>
</dbReference>